<dbReference type="SUPFAM" id="SSF161098">
    <property type="entry name" value="MetI-like"/>
    <property type="match status" value="1"/>
</dbReference>
<protein>
    <submittedName>
        <fullName evidence="9">ABC-type sugar transport system permease subunit</fullName>
    </submittedName>
</protein>
<dbReference type="InterPro" id="IPR035906">
    <property type="entry name" value="MetI-like_sf"/>
</dbReference>
<keyword evidence="9" id="KW-0762">Sugar transport</keyword>
<dbReference type="EMBL" id="JADBEM010000001">
    <property type="protein sequence ID" value="MBE1612711.1"/>
    <property type="molecule type" value="Genomic_DNA"/>
</dbReference>
<keyword evidence="5 8" id="KW-1133">Transmembrane helix</keyword>
<feature type="region of interest" description="Disordered" evidence="7">
    <location>
        <begin position="65"/>
        <end position="93"/>
    </location>
</feature>
<evidence type="ECO:0000256" key="4">
    <source>
        <dbReference type="ARBA" id="ARBA00022692"/>
    </source>
</evidence>
<feature type="transmembrane region" description="Helical" evidence="8">
    <location>
        <begin position="12"/>
        <end position="37"/>
    </location>
</feature>
<gene>
    <name evidence="9" type="ORF">HEB94_009559</name>
</gene>
<evidence type="ECO:0000313" key="10">
    <source>
        <dbReference type="Proteomes" id="UP000638648"/>
    </source>
</evidence>
<keyword evidence="2" id="KW-0813">Transport</keyword>
<name>A0A927N4V3_9ACTN</name>
<accession>A0A927N4V3</accession>
<evidence type="ECO:0000256" key="2">
    <source>
        <dbReference type="ARBA" id="ARBA00022448"/>
    </source>
</evidence>
<comment type="caution">
    <text evidence="9">The sequence shown here is derived from an EMBL/GenBank/DDBJ whole genome shotgun (WGS) entry which is preliminary data.</text>
</comment>
<keyword evidence="4 8" id="KW-0812">Transmembrane</keyword>
<evidence type="ECO:0000256" key="8">
    <source>
        <dbReference type="SAM" id="Phobius"/>
    </source>
</evidence>
<feature type="compositionally biased region" description="Low complexity" evidence="7">
    <location>
        <begin position="68"/>
        <end position="81"/>
    </location>
</feature>
<evidence type="ECO:0000256" key="7">
    <source>
        <dbReference type="SAM" id="MobiDB-lite"/>
    </source>
</evidence>
<dbReference type="GO" id="GO:0005886">
    <property type="term" value="C:plasma membrane"/>
    <property type="evidence" value="ECO:0007669"/>
    <property type="project" value="UniProtKB-SubCell"/>
</dbReference>
<sequence length="93" mass="10374">MSRLARREARTGYLLLAPSLLGVAVFLVLPVFVVLALSLQQWDLISPARWVGLANFRDILTDPTSATPSWSRRSSWSSSSRCRPRSDSPPRCC</sequence>
<keyword evidence="3" id="KW-1003">Cell membrane</keyword>
<keyword evidence="6 8" id="KW-0472">Membrane</keyword>
<reference evidence="9" key="1">
    <citation type="submission" date="2020-10" db="EMBL/GenBank/DDBJ databases">
        <title>Sequencing the genomes of 1000 actinobacteria strains.</title>
        <authorList>
            <person name="Klenk H.-P."/>
        </authorList>
    </citation>
    <scope>NUCLEOTIDE SEQUENCE</scope>
    <source>
        <strain evidence="9">DSM 45354</strain>
    </source>
</reference>
<dbReference type="PANTHER" id="PTHR43227:SF8">
    <property type="entry name" value="DIACETYLCHITOBIOSE UPTAKE SYSTEM PERMEASE PROTEIN DASB"/>
    <property type="match status" value="1"/>
</dbReference>
<dbReference type="InterPro" id="IPR050809">
    <property type="entry name" value="UgpAE/MalFG_permease"/>
</dbReference>
<evidence type="ECO:0000256" key="3">
    <source>
        <dbReference type="ARBA" id="ARBA00022475"/>
    </source>
</evidence>
<keyword evidence="10" id="KW-1185">Reference proteome</keyword>
<dbReference type="Proteomes" id="UP000638648">
    <property type="component" value="Unassembled WGS sequence"/>
</dbReference>
<comment type="subcellular location">
    <subcellularLocation>
        <location evidence="1">Cell membrane</location>
        <topology evidence="1">Multi-pass membrane protein</topology>
    </subcellularLocation>
</comment>
<evidence type="ECO:0000256" key="6">
    <source>
        <dbReference type="ARBA" id="ARBA00023136"/>
    </source>
</evidence>
<dbReference type="AlphaFoldDB" id="A0A927N4V3"/>
<dbReference type="RefSeq" id="WP_337918445.1">
    <property type="nucleotide sequence ID" value="NZ_JADBEM010000001.1"/>
</dbReference>
<evidence type="ECO:0000313" key="9">
    <source>
        <dbReference type="EMBL" id="MBE1612711.1"/>
    </source>
</evidence>
<feature type="compositionally biased region" description="Basic and acidic residues" evidence="7">
    <location>
        <begin position="84"/>
        <end position="93"/>
    </location>
</feature>
<evidence type="ECO:0000256" key="5">
    <source>
        <dbReference type="ARBA" id="ARBA00022989"/>
    </source>
</evidence>
<evidence type="ECO:0000256" key="1">
    <source>
        <dbReference type="ARBA" id="ARBA00004651"/>
    </source>
</evidence>
<organism evidence="9 10">
    <name type="scientific">Actinopolymorpha pittospori</name>
    <dbReference type="NCBI Taxonomy" id="648752"/>
    <lineage>
        <taxon>Bacteria</taxon>
        <taxon>Bacillati</taxon>
        <taxon>Actinomycetota</taxon>
        <taxon>Actinomycetes</taxon>
        <taxon>Propionibacteriales</taxon>
        <taxon>Actinopolymorphaceae</taxon>
        <taxon>Actinopolymorpha</taxon>
    </lineage>
</organism>
<proteinExistence type="predicted"/>
<dbReference type="Gene3D" id="1.10.3720.10">
    <property type="entry name" value="MetI-like"/>
    <property type="match status" value="1"/>
</dbReference>
<dbReference type="PANTHER" id="PTHR43227">
    <property type="entry name" value="BLL4140 PROTEIN"/>
    <property type="match status" value="1"/>
</dbReference>